<feature type="compositionally biased region" description="Basic residues" evidence="1">
    <location>
        <begin position="289"/>
        <end position="301"/>
    </location>
</feature>
<proteinExistence type="predicted"/>
<evidence type="ECO:0000256" key="1">
    <source>
        <dbReference type="SAM" id="MobiDB-lite"/>
    </source>
</evidence>
<accession>A0A447T5F1</accession>
<dbReference type="InterPro" id="IPR021139">
    <property type="entry name" value="NYN"/>
</dbReference>
<dbReference type="Gene3D" id="3.40.50.1010">
    <property type="entry name" value="5'-nuclease"/>
    <property type="match status" value="1"/>
</dbReference>
<dbReference type="Pfam" id="PF12872">
    <property type="entry name" value="OST-HTH"/>
    <property type="match status" value="1"/>
</dbReference>
<evidence type="ECO:0000313" key="3">
    <source>
        <dbReference type="EMBL" id="VEB40110.1"/>
    </source>
</evidence>
<dbReference type="CDD" id="cd11297">
    <property type="entry name" value="PIN_LabA-like_N_1"/>
    <property type="match status" value="1"/>
</dbReference>
<dbReference type="CDD" id="cd10146">
    <property type="entry name" value="LabA_like_C"/>
    <property type="match status" value="1"/>
</dbReference>
<feature type="region of interest" description="Disordered" evidence="1">
    <location>
        <begin position="154"/>
        <end position="190"/>
    </location>
</feature>
<dbReference type="Pfam" id="PF01936">
    <property type="entry name" value="NYN"/>
    <property type="match status" value="1"/>
</dbReference>
<dbReference type="PANTHER" id="PTHR35811">
    <property type="entry name" value="SLR1870 PROTEIN"/>
    <property type="match status" value="1"/>
</dbReference>
<feature type="domain" description="HTH OST-type" evidence="2">
    <location>
        <begin position="187"/>
        <end position="261"/>
    </location>
</feature>
<dbReference type="InterPro" id="IPR041966">
    <property type="entry name" value="LOTUS-like"/>
</dbReference>
<feature type="region of interest" description="Disordered" evidence="1">
    <location>
        <begin position="269"/>
        <end position="330"/>
    </location>
</feature>
<dbReference type="InterPro" id="IPR025605">
    <property type="entry name" value="OST-HTH/LOTUS_dom"/>
</dbReference>
<dbReference type="AlphaFoldDB" id="A0A447T5F1"/>
<dbReference type="EMBL" id="LR134182">
    <property type="protein sequence ID" value="VEB40110.1"/>
    <property type="molecule type" value="Genomic_DNA"/>
</dbReference>
<name>A0A447T5F1_CHRVL</name>
<dbReference type="GO" id="GO:0004540">
    <property type="term" value="F:RNA nuclease activity"/>
    <property type="evidence" value="ECO:0007669"/>
    <property type="project" value="InterPro"/>
</dbReference>
<organism evidence="3 4">
    <name type="scientific">Chromobacterium violaceum</name>
    <dbReference type="NCBI Taxonomy" id="536"/>
    <lineage>
        <taxon>Bacteria</taxon>
        <taxon>Pseudomonadati</taxon>
        <taxon>Pseudomonadota</taxon>
        <taxon>Betaproteobacteria</taxon>
        <taxon>Neisseriales</taxon>
        <taxon>Chromobacteriaceae</taxon>
        <taxon>Chromobacterium</taxon>
    </lineage>
</organism>
<dbReference type="Proteomes" id="UP000275777">
    <property type="component" value="Chromosome"/>
</dbReference>
<dbReference type="Gene3D" id="3.30.420.610">
    <property type="entry name" value="LOTUS domain-like"/>
    <property type="match status" value="1"/>
</dbReference>
<evidence type="ECO:0000259" key="2">
    <source>
        <dbReference type="PROSITE" id="PS51644"/>
    </source>
</evidence>
<dbReference type="PROSITE" id="PS51644">
    <property type="entry name" value="HTH_OST"/>
    <property type="match status" value="1"/>
</dbReference>
<reference evidence="3 4" key="1">
    <citation type="submission" date="2018-12" db="EMBL/GenBank/DDBJ databases">
        <authorList>
            <consortium name="Pathogen Informatics"/>
        </authorList>
    </citation>
    <scope>NUCLEOTIDE SEQUENCE [LARGE SCALE GENOMIC DNA]</scope>
    <source>
        <strain evidence="3 4">NCTC9695</strain>
    </source>
</reference>
<sequence length="330" mass="36320">MLSPYTKDSMENRKLAVLIDADNAQSSLIAELLAEVAKYGTAIVKRAYGDWTTTQLKGWKEVLHQYAISPIQQFAYTKGKNSTDSALIIDAMDLLYTGNFDGFCLVSSDSDFTRLATRLREGGLTVIGLGEQSKTPRPFIAACDKFVFTEILRPAPPAKPKPETAATADKPKARSSRTRAKAAPHKEKHPLQDMFTSAIEAVARDSGWAELSAVGSYLAKNDPSFDPRNWGHGRLSQMVKKLDFLTVQESRNGSKLHSEIRLRHDGEAAVAEPAAPVETPPVPEESARRRARSAARARKSHPPVEYWYVNCSGLDSGPERPQARTEHADS</sequence>
<protein>
    <submittedName>
        <fullName evidence="3">NYN domain</fullName>
    </submittedName>
</protein>
<dbReference type="PANTHER" id="PTHR35811:SF1">
    <property type="entry name" value="HTH OST-TYPE DOMAIN-CONTAINING PROTEIN"/>
    <property type="match status" value="1"/>
</dbReference>
<gene>
    <name evidence="3" type="ORF">NCTC9695_00496</name>
</gene>
<feature type="compositionally biased region" description="Basic and acidic residues" evidence="1">
    <location>
        <begin position="317"/>
        <end position="330"/>
    </location>
</feature>
<feature type="compositionally biased region" description="Basic residues" evidence="1">
    <location>
        <begin position="173"/>
        <end position="188"/>
    </location>
</feature>
<evidence type="ECO:0000313" key="4">
    <source>
        <dbReference type="Proteomes" id="UP000275777"/>
    </source>
</evidence>